<evidence type="ECO:0000259" key="1">
    <source>
        <dbReference type="Pfam" id="PF00557"/>
    </source>
</evidence>
<dbReference type="InterPro" id="IPR036005">
    <property type="entry name" value="Creatinase/aminopeptidase-like"/>
</dbReference>
<sequence>MVPAIPRNRRFAMGHGVDYDEISVKTPDEIAMLRVAGGISARVLEELTPHIRPGVTSMQINDIAHDLIVNKYGAEIDREDLSGYDSSEYAAVSIAHNEVAFSGEPSEIPLRKGDLFGVDVSLKKDGWCGDTQRMWIVGDETSAQARLLNAVGYQAMCLGISLVRPGAEVQSIARQVQAYVESYGFSMLRVASATGHSIGQVHADGWLIPYYEDPTNAGRVLEKGMVITVEPFISAGSGEGVRLQNSTRSAVSADGALTTYWEHVVAVTDTGCEVLDLREGENVTFYDHRP</sequence>
<dbReference type="KEGG" id="ntp:CRH09_09285"/>
<dbReference type="InterPro" id="IPR000994">
    <property type="entry name" value="Pept_M24"/>
</dbReference>
<keyword evidence="2" id="KW-0378">Hydrolase</keyword>
<dbReference type="SUPFAM" id="SSF55920">
    <property type="entry name" value="Creatinase/aminopeptidase"/>
    <property type="match status" value="1"/>
</dbReference>
<keyword evidence="2" id="KW-0031">Aminopeptidase</keyword>
<protein>
    <submittedName>
        <fullName evidence="2">Type I methionyl aminopeptidase</fullName>
    </submittedName>
</protein>
<dbReference type="PRINTS" id="PR00599">
    <property type="entry name" value="MAPEPTIDASE"/>
</dbReference>
<dbReference type="Pfam" id="PF00557">
    <property type="entry name" value="Peptidase_M24"/>
    <property type="match status" value="1"/>
</dbReference>
<reference evidence="2 3" key="1">
    <citation type="submission" date="2017-10" db="EMBL/GenBank/DDBJ databases">
        <title>Comparative genomics between pathogenic Norcardia.</title>
        <authorList>
            <person name="Zeng L."/>
        </authorList>
    </citation>
    <scope>NUCLEOTIDE SEQUENCE [LARGE SCALE GENOMIC DNA]</scope>
    <source>
        <strain evidence="2 3">NC_YFY_NT001</strain>
    </source>
</reference>
<feature type="domain" description="Peptidase M24" evidence="1">
    <location>
        <begin position="32"/>
        <end position="245"/>
    </location>
</feature>
<evidence type="ECO:0000313" key="3">
    <source>
        <dbReference type="Proteomes" id="UP000221961"/>
    </source>
</evidence>
<dbReference type="EMBL" id="CP023778">
    <property type="protein sequence ID" value="ATL66369.1"/>
    <property type="molecule type" value="Genomic_DNA"/>
</dbReference>
<dbReference type="GO" id="GO:0070006">
    <property type="term" value="F:metalloaminopeptidase activity"/>
    <property type="evidence" value="ECO:0007669"/>
    <property type="project" value="TreeGrafter"/>
</dbReference>
<dbReference type="PANTHER" id="PTHR43330:SF27">
    <property type="entry name" value="METHIONINE AMINOPEPTIDASE"/>
    <property type="match status" value="1"/>
</dbReference>
<dbReference type="InterPro" id="IPR001714">
    <property type="entry name" value="Pept_M24_MAP"/>
</dbReference>
<dbReference type="Proteomes" id="UP000221961">
    <property type="component" value="Chromosome"/>
</dbReference>
<dbReference type="PANTHER" id="PTHR43330">
    <property type="entry name" value="METHIONINE AMINOPEPTIDASE"/>
    <property type="match status" value="1"/>
</dbReference>
<dbReference type="GO" id="GO:0005829">
    <property type="term" value="C:cytosol"/>
    <property type="evidence" value="ECO:0007669"/>
    <property type="project" value="TreeGrafter"/>
</dbReference>
<keyword evidence="2" id="KW-0645">Protease</keyword>
<gene>
    <name evidence="2" type="ORF">CRH09_09285</name>
</gene>
<evidence type="ECO:0000313" key="2">
    <source>
        <dbReference type="EMBL" id="ATL66369.1"/>
    </source>
</evidence>
<dbReference type="AlphaFoldDB" id="A0A291RGE1"/>
<name>A0A291RGE1_9NOCA</name>
<accession>A0A291RGE1</accession>
<proteinExistence type="predicted"/>
<dbReference type="Gene3D" id="3.90.230.10">
    <property type="entry name" value="Creatinase/methionine aminopeptidase superfamily"/>
    <property type="match status" value="1"/>
</dbReference>
<organism evidence="2 3">
    <name type="scientific">Nocardia terpenica</name>
    <dbReference type="NCBI Taxonomy" id="455432"/>
    <lineage>
        <taxon>Bacteria</taxon>
        <taxon>Bacillati</taxon>
        <taxon>Actinomycetota</taxon>
        <taxon>Actinomycetes</taxon>
        <taxon>Mycobacteriales</taxon>
        <taxon>Nocardiaceae</taxon>
        <taxon>Nocardia</taxon>
    </lineage>
</organism>